<gene>
    <name evidence="1" type="ORF">MTR67_026485</name>
</gene>
<organism evidence="1 2">
    <name type="scientific">Solanum verrucosum</name>
    <dbReference type="NCBI Taxonomy" id="315347"/>
    <lineage>
        <taxon>Eukaryota</taxon>
        <taxon>Viridiplantae</taxon>
        <taxon>Streptophyta</taxon>
        <taxon>Embryophyta</taxon>
        <taxon>Tracheophyta</taxon>
        <taxon>Spermatophyta</taxon>
        <taxon>Magnoliopsida</taxon>
        <taxon>eudicotyledons</taxon>
        <taxon>Gunneridae</taxon>
        <taxon>Pentapetalae</taxon>
        <taxon>asterids</taxon>
        <taxon>lamiids</taxon>
        <taxon>Solanales</taxon>
        <taxon>Solanaceae</taxon>
        <taxon>Solanoideae</taxon>
        <taxon>Solaneae</taxon>
        <taxon>Solanum</taxon>
    </lineage>
</organism>
<proteinExistence type="predicted"/>
<dbReference type="AlphaFoldDB" id="A0AAF0TZ79"/>
<reference evidence="1" key="1">
    <citation type="submission" date="2023-08" db="EMBL/GenBank/DDBJ databases">
        <title>A de novo genome assembly of Solanum verrucosum Schlechtendal, a Mexican diploid species geographically isolated from the other diploid A-genome species in potato relatives.</title>
        <authorList>
            <person name="Hosaka K."/>
        </authorList>
    </citation>
    <scope>NUCLEOTIDE SEQUENCE</scope>
    <source>
        <tissue evidence="1">Young leaves</tissue>
    </source>
</reference>
<accession>A0AAF0TZ79</accession>
<evidence type="ECO:0000313" key="2">
    <source>
        <dbReference type="Proteomes" id="UP001234989"/>
    </source>
</evidence>
<feature type="non-terminal residue" evidence="1">
    <location>
        <position position="1"/>
    </location>
</feature>
<dbReference type="Proteomes" id="UP001234989">
    <property type="component" value="Chromosome 6"/>
</dbReference>
<keyword evidence="2" id="KW-1185">Reference proteome</keyword>
<name>A0AAF0TZ79_SOLVR</name>
<evidence type="ECO:0000313" key="1">
    <source>
        <dbReference type="EMBL" id="WMV33100.1"/>
    </source>
</evidence>
<dbReference type="EMBL" id="CP133617">
    <property type="protein sequence ID" value="WMV33100.1"/>
    <property type="molecule type" value="Genomic_DNA"/>
</dbReference>
<protein>
    <submittedName>
        <fullName evidence="1">Uncharacterized protein</fullName>
    </submittedName>
</protein>
<sequence>KLSSLLDGEANNYKGVRLAKAGDGGILVVPIRYPLPSARGPELATNGRAMRGGDNLILGFIDFVDPACASTASSALQGVFSQ</sequence>